<organism evidence="1">
    <name type="scientific">mine drainage metagenome</name>
    <dbReference type="NCBI Taxonomy" id="410659"/>
    <lineage>
        <taxon>unclassified sequences</taxon>
        <taxon>metagenomes</taxon>
        <taxon>ecological metagenomes</taxon>
    </lineage>
</organism>
<sequence>LVHALTRREVLVHLFDEQNREFLGYRAQIDVPLMAKIRLEHACFIEIIHESSRACHERAIQWFRLRKEEDDADAIQISFVERLFTEDLVIIDAHTDHYQFHGAKGYGLTSLERVDPGPYQEIDIILLLQRVFEPEQIYHGPKRYHDKEEIADVIVITDATCLIVQAKDSPNTERTLNRTLKRKRLTSTHMLDDALKRSKVL</sequence>
<name>T1C1V6_9ZZZZ</name>
<comment type="caution">
    <text evidence="1">The sequence shown here is derived from an EMBL/GenBank/DDBJ whole genome shotgun (WGS) entry which is preliminary data.</text>
</comment>
<gene>
    <name evidence="1" type="ORF">B1A_03530</name>
</gene>
<dbReference type="AlphaFoldDB" id="T1C1V6"/>
<proteinExistence type="predicted"/>
<feature type="non-terminal residue" evidence="1">
    <location>
        <position position="1"/>
    </location>
</feature>
<evidence type="ECO:0000313" key="1">
    <source>
        <dbReference type="EMBL" id="EQD75982.1"/>
    </source>
</evidence>
<protein>
    <submittedName>
        <fullName evidence="1">Uncharacterized protein</fullName>
    </submittedName>
</protein>
<accession>T1C1V6</accession>
<reference evidence="1" key="1">
    <citation type="submission" date="2013-08" db="EMBL/GenBank/DDBJ databases">
        <authorList>
            <person name="Mendez C."/>
            <person name="Richter M."/>
            <person name="Ferrer M."/>
            <person name="Sanchez J."/>
        </authorList>
    </citation>
    <scope>NUCLEOTIDE SEQUENCE</scope>
</reference>
<dbReference type="EMBL" id="AUZX01002598">
    <property type="protein sequence ID" value="EQD75982.1"/>
    <property type="molecule type" value="Genomic_DNA"/>
</dbReference>
<reference evidence="1" key="2">
    <citation type="journal article" date="2014" name="ISME J.">
        <title>Microbial stratification in low pH oxic and suboxic macroscopic growths along an acid mine drainage.</title>
        <authorList>
            <person name="Mendez-Garcia C."/>
            <person name="Mesa V."/>
            <person name="Sprenger R.R."/>
            <person name="Richter M."/>
            <person name="Diez M.S."/>
            <person name="Solano J."/>
            <person name="Bargiela R."/>
            <person name="Golyshina O.V."/>
            <person name="Manteca A."/>
            <person name="Ramos J.L."/>
            <person name="Gallego J.R."/>
            <person name="Llorente I."/>
            <person name="Martins Dos Santos V.A."/>
            <person name="Jensen O.N."/>
            <person name="Pelaez A.I."/>
            <person name="Sanchez J."/>
            <person name="Ferrer M."/>
        </authorList>
    </citation>
    <scope>NUCLEOTIDE SEQUENCE</scope>
</reference>